<name>A0AAJ8JTV9_9TREE</name>
<dbReference type="RefSeq" id="XP_066069049.1">
    <property type="nucleotide sequence ID" value="XM_066212952.1"/>
</dbReference>
<dbReference type="Proteomes" id="UP000094043">
    <property type="component" value="Chromosome 4"/>
</dbReference>
<accession>A0AAJ8JTV9</accession>
<evidence type="ECO:0000313" key="2">
    <source>
        <dbReference type="EMBL" id="WVN88349.1"/>
    </source>
</evidence>
<dbReference type="EMBL" id="CP143787">
    <property type="protein sequence ID" value="WVN88349.1"/>
    <property type="molecule type" value="Genomic_DNA"/>
</dbReference>
<dbReference type="KEGG" id="cdep:91087766"/>
<evidence type="ECO:0000256" key="1">
    <source>
        <dbReference type="SAM" id="MobiDB-lite"/>
    </source>
</evidence>
<sequence length="402" mass="43728">MATPNYAQVKSLTQWDAFFNPTDGLFRLPSTRGADVEHLDIDLRFVGDGDGLGGEPLHLPHVCILTLRGSELNAEQDPAEQLSFATHLVHPAVIKAGENWSAAGTLRKLVVQGGFPCPNLTAPTPFSLTPAATPCPSPGSTRTTFGLTELKGGFASGLPALSTQKPKPIDEERLKAREERKRQADYMLKPRFGYAFGSWSVEELQWRLDGRYTPACVVTVVTHFLKALNSSFPSATRAFDNDLPSVLSFTSLPASIVSQLQSLPERLGLDAEIRGWLADVVFVSLGDERHARLWDAADDERVNRRIKAEMLLLKNHATIVALEDLSVVHTLRAPTTRTADLSPAESFASLLPAGTETSTEDEGEAITPPAGDSPVMRPVDQVNKKSARTFYGERSMSSSLVI</sequence>
<organism evidence="2 3">
    <name type="scientific">Cryptococcus depauperatus CBS 7841</name>
    <dbReference type="NCBI Taxonomy" id="1295531"/>
    <lineage>
        <taxon>Eukaryota</taxon>
        <taxon>Fungi</taxon>
        <taxon>Dikarya</taxon>
        <taxon>Basidiomycota</taxon>
        <taxon>Agaricomycotina</taxon>
        <taxon>Tremellomycetes</taxon>
        <taxon>Tremellales</taxon>
        <taxon>Cryptococcaceae</taxon>
        <taxon>Cryptococcus</taxon>
    </lineage>
</organism>
<evidence type="ECO:0000313" key="3">
    <source>
        <dbReference type="Proteomes" id="UP000094043"/>
    </source>
</evidence>
<protein>
    <submittedName>
        <fullName evidence="2">Uncharacterized protein</fullName>
    </submittedName>
</protein>
<feature type="region of interest" description="Disordered" evidence="1">
    <location>
        <begin position="353"/>
        <end position="379"/>
    </location>
</feature>
<dbReference type="GeneID" id="91087766"/>
<dbReference type="AlphaFoldDB" id="A0AAJ8JTV9"/>
<proteinExistence type="predicted"/>
<reference evidence="2" key="3">
    <citation type="submission" date="2024-01" db="EMBL/GenBank/DDBJ databases">
        <authorList>
            <person name="Coelho M.A."/>
            <person name="David-Palma M."/>
            <person name="Shea T."/>
            <person name="Sun S."/>
            <person name="Cuomo C.A."/>
            <person name="Heitman J."/>
        </authorList>
    </citation>
    <scope>NUCLEOTIDE SEQUENCE</scope>
    <source>
        <strain evidence="2">CBS 7841</strain>
    </source>
</reference>
<reference evidence="2" key="2">
    <citation type="journal article" date="2022" name="Elife">
        <title>Obligate sexual reproduction of a homothallic fungus closely related to the Cryptococcus pathogenic species complex.</title>
        <authorList>
            <person name="Passer A.R."/>
            <person name="Clancey S.A."/>
            <person name="Shea T."/>
            <person name="David-Palma M."/>
            <person name="Averette A.F."/>
            <person name="Boekhout T."/>
            <person name="Porcel B.M."/>
            <person name="Nowrousian M."/>
            <person name="Cuomo C.A."/>
            <person name="Sun S."/>
            <person name="Heitman J."/>
            <person name="Coelho M.A."/>
        </authorList>
    </citation>
    <scope>NUCLEOTIDE SEQUENCE</scope>
    <source>
        <strain evidence="2">CBS 7841</strain>
    </source>
</reference>
<gene>
    <name evidence="2" type="ORF">L203_103555</name>
</gene>
<reference evidence="2" key="1">
    <citation type="submission" date="2016-06" db="EMBL/GenBank/DDBJ databases">
        <authorList>
            <person name="Cuomo C."/>
            <person name="Litvintseva A."/>
            <person name="Heitman J."/>
            <person name="Chen Y."/>
            <person name="Sun S."/>
            <person name="Springer D."/>
            <person name="Dromer F."/>
            <person name="Young S."/>
            <person name="Zeng Q."/>
            <person name="Chapman S."/>
            <person name="Gujja S."/>
            <person name="Saif S."/>
            <person name="Birren B."/>
        </authorList>
    </citation>
    <scope>NUCLEOTIDE SEQUENCE</scope>
    <source>
        <strain evidence="2">CBS 7841</strain>
    </source>
</reference>
<keyword evidence="3" id="KW-1185">Reference proteome</keyword>